<dbReference type="GO" id="GO:0003676">
    <property type="term" value="F:nucleic acid binding"/>
    <property type="evidence" value="ECO:0007669"/>
    <property type="project" value="InterPro"/>
</dbReference>
<evidence type="ECO:0000313" key="4">
    <source>
        <dbReference type="Proteomes" id="UP000507470"/>
    </source>
</evidence>
<reference evidence="3 4" key="1">
    <citation type="submission" date="2020-06" db="EMBL/GenBank/DDBJ databases">
        <authorList>
            <person name="Li R."/>
            <person name="Bekaert M."/>
        </authorList>
    </citation>
    <scope>NUCLEOTIDE SEQUENCE [LARGE SCALE GENOMIC DNA]</scope>
    <source>
        <strain evidence="4">wild</strain>
    </source>
</reference>
<evidence type="ECO:0000256" key="1">
    <source>
        <dbReference type="SAM" id="MobiDB-lite"/>
    </source>
</evidence>
<protein>
    <recommendedName>
        <fullName evidence="2">Integrase catalytic domain-containing protein</fullName>
    </recommendedName>
</protein>
<sequence>MPTIEARTVAKLIVEEAIVRFGVPYWIHSDQDRQFENLLFQEMRRILDIKKTRTILYHTKSDGMVERFNKTFATMLSLFVEQVQREWDEYIPFVMMAYRASENETTGQTPNSLMLGRELSTPLDIIYEIPTSIKDIPAHKWDWELKEKLENSHSFFRVKKPGISSKLTSFWKGPFKILDKYGDLTYKVGCGQRGKPQVIHVDRIKKKNKQTLRTEPNNSTFSPLDTENNSVENDPVETPYLQDNAINDTTLPNEDTQENSHEGCRSRRKPVWMAGRSCW</sequence>
<feature type="compositionally biased region" description="Polar residues" evidence="1">
    <location>
        <begin position="244"/>
        <end position="254"/>
    </location>
</feature>
<dbReference type="Pfam" id="PF22938">
    <property type="entry name" value="Integrase_p58_C"/>
    <property type="match status" value="1"/>
</dbReference>
<dbReference type="InterPro" id="IPR050951">
    <property type="entry name" value="Retrovirus_Pol_polyprotein"/>
</dbReference>
<feature type="region of interest" description="Disordered" evidence="1">
    <location>
        <begin position="210"/>
        <end position="268"/>
    </location>
</feature>
<gene>
    <name evidence="3" type="ORF">MCOR_2534</name>
</gene>
<name>A0A6J8A208_MYTCO</name>
<evidence type="ECO:0000259" key="2">
    <source>
        <dbReference type="PROSITE" id="PS50994"/>
    </source>
</evidence>
<proteinExistence type="predicted"/>
<dbReference type="PROSITE" id="PS50994">
    <property type="entry name" value="INTEGRASE"/>
    <property type="match status" value="1"/>
</dbReference>
<dbReference type="PANTHER" id="PTHR37984">
    <property type="entry name" value="PROTEIN CBG26694"/>
    <property type="match status" value="1"/>
</dbReference>
<dbReference type="InterPro" id="IPR054465">
    <property type="entry name" value="Integrase_p58-like_C"/>
</dbReference>
<organism evidence="3 4">
    <name type="scientific">Mytilus coruscus</name>
    <name type="common">Sea mussel</name>
    <dbReference type="NCBI Taxonomy" id="42192"/>
    <lineage>
        <taxon>Eukaryota</taxon>
        <taxon>Metazoa</taxon>
        <taxon>Spiralia</taxon>
        <taxon>Lophotrochozoa</taxon>
        <taxon>Mollusca</taxon>
        <taxon>Bivalvia</taxon>
        <taxon>Autobranchia</taxon>
        <taxon>Pteriomorphia</taxon>
        <taxon>Mytilida</taxon>
        <taxon>Mytiloidea</taxon>
        <taxon>Mytilidae</taxon>
        <taxon>Mytilinae</taxon>
        <taxon>Mytilus</taxon>
    </lineage>
</organism>
<dbReference type="InterPro" id="IPR001584">
    <property type="entry name" value="Integrase_cat-core"/>
</dbReference>
<dbReference type="Gene3D" id="3.30.420.10">
    <property type="entry name" value="Ribonuclease H-like superfamily/Ribonuclease H"/>
    <property type="match status" value="1"/>
</dbReference>
<dbReference type="InterPro" id="IPR012337">
    <property type="entry name" value="RNaseH-like_sf"/>
</dbReference>
<dbReference type="PANTHER" id="PTHR37984:SF15">
    <property type="entry name" value="INTEGRASE CATALYTIC DOMAIN-CONTAINING PROTEIN"/>
    <property type="match status" value="1"/>
</dbReference>
<dbReference type="Proteomes" id="UP000507470">
    <property type="component" value="Unassembled WGS sequence"/>
</dbReference>
<accession>A0A6J8A208</accession>
<dbReference type="OrthoDB" id="10056584at2759"/>
<evidence type="ECO:0000313" key="3">
    <source>
        <dbReference type="EMBL" id="CAC5359825.1"/>
    </source>
</evidence>
<dbReference type="AlphaFoldDB" id="A0A6J8A208"/>
<feature type="compositionally biased region" description="Polar residues" evidence="1">
    <location>
        <begin position="211"/>
        <end position="232"/>
    </location>
</feature>
<dbReference type="EMBL" id="CACVKT020000521">
    <property type="protein sequence ID" value="CAC5359825.1"/>
    <property type="molecule type" value="Genomic_DNA"/>
</dbReference>
<keyword evidence="4" id="KW-1185">Reference proteome</keyword>
<dbReference type="GO" id="GO:0015074">
    <property type="term" value="P:DNA integration"/>
    <property type="evidence" value="ECO:0007669"/>
    <property type="project" value="InterPro"/>
</dbReference>
<dbReference type="SUPFAM" id="SSF53098">
    <property type="entry name" value="Ribonuclease H-like"/>
    <property type="match status" value="1"/>
</dbReference>
<dbReference type="InterPro" id="IPR036397">
    <property type="entry name" value="RNaseH_sf"/>
</dbReference>
<feature type="domain" description="Integrase catalytic" evidence="2">
    <location>
        <begin position="1"/>
        <end position="118"/>
    </location>
</feature>